<gene>
    <name evidence="6" type="ORF">BC349_15475</name>
</gene>
<evidence type="ECO:0000256" key="4">
    <source>
        <dbReference type="SAM" id="Phobius"/>
    </source>
</evidence>
<evidence type="ECO:0000313" key="7">
    <source>
        <dbReference type="Proteomes" id="UP000765802"/>
    </source>
</evidence>
<dbReference type="PANTHER" id="PTHR10434">
    <property type="entry name" value="1-ACYL-SN-GLYCEROL-3-PHOSPHATE ACYLTRANSFERASE"/>
    <property type="match status" value="1"/>
</dbReference>
<proteinExistence type="predicted"/>
<dbReference type="InterPro" id="IPR002123">
    <property type="entry name" value="Plipid/glycerol_acylTrfase"/>
</dbReference>
<dbReference type="RefSeq" id="WP_187257784.1">
    <property type="nucleotide sequence ID" value="NZ_JBHULF010000020.1"/>
</dbReference>
<evidence type="ECO:0000313" key="6">
    <source>
        <dbReference type="EMBL" id="MBC6492461.1"/>
    </source>
</evidence>
<keyword evidence="4" id="KW-1133">Transmembrane helix</keyword>
<dbReference type="SUPFAM" id="SSF69593">
    <property type="entry name" value="Glycerol-3-phosphate (1)-acyltransferase"/>
    <property type="match status" value="1"/>
</dbReference>
<dbReference type="CDD" id="cd07989">
    <property type="entry name" value="LPLAT_AGPAT-like"/>
    <property type="match status" value="1"/>
</dbReference>
<dbReference type="PANTHER" id="PTHR10434:SF11">
    <property type="entry name" value="1-ACYL-SN-GLYCEROL-3-PHOSPHATE ACYLTRANSFERASE"/>
    <property type="match status" value="1"/>
</dbReference>
<feature type="domain" description="Phospholipid/glycerol acyltransferase" evidence="5">
    <location>
        <begin position="52"/>
        <end position="191"/>
    </location>
</feature>
<keyword evidence="3 6" id="KW-0012">Acyltransferase</keyword>
<comment type="pathway">
    <text evidence="1">Lipid metabolism.</text>
</comment>
<accession>A0ABR7MBY0</accession>
<organism evidence="6 7">
    <name type="scientific">Flavihumibacter stibioxidans</name>
    <dbReference type="NCBI Taxonomy" id="1834163"/>
    <lineage>
        <taxon>Bacteria</taxon>
        <taxon>Pseudomonadati</taxon>
        <taxon>Bacteroidota</taxon>
        <taxon>Chitinophagia</taxon>
        <taxon>Chitinophagales</taxon>
        <taxon>Chitinophagaceae</taxon>
        <taxon>Flavihumibacter</taxon>
    </lineage>
</organism>
<comment type="caution">
    <text evidence="6">The sequence shown here is derived from an EMBL/GenBank/DDBJ whole genome shotgun (WGS) entry which is preliminary data.</text>
</comment>
<protein>
    <submittedName>
        <fullName evidence="6">Glycerol acyltransferase</fullName>
    </submittedName>
</protein>
<feature type="transmembrane region" description="Helical" evidence="4">
    <location>
        <begin position="17"/>
        <end position="38"/>
    </location>
</feature>
<evidence type="ECO:0000259" key="5">
    <source>
        <dbReference type="SMART" id="SM00563"/>
    </source>
</evidence>
<evidence type="ECO:0000256" key="3">
    <source>
        <dbReference type="ARBA" id="ARBA00023315"/>
    </source>
</evidence>
<keyword evidence="2" id="KW-0808">Transferase</keyword>
<dbReference type="Pfam" id="PF01553">
    <property type="entry name" value="Acyltransferase"/>
    <property type="match status" value="1"/>
</dbReference>
<dbReference type="SMART" id="SM00563">
    <property type="entry name" value="PlsC"/>
    <property type="match status" value="1"/>
</dbReference>
<keyword evidence="4" id="KW-0472">Membrane</keyword>
<sequence length="262" mass="29869">MSEFIDRLKQIRLVRKLVYAVVGIVSYPGLAIVNKIRISGTEHIENLPRRNVLFVSNHQTYFADVITFLHIFCAVKWGKRNELGIPYYLLNPYTNVYYVAAEETMKGSWISKFFILAGALTVKRTWRTGATEVRRGLDPSDTRKIERALANSWVITFPQGTTRPYAPGRKGTALIIKKNRPIVVPVVINGFWRAFSKKGLSFKKRGSLLTVKFGQPLVIDYDAPAEEILDQIMDSIEQSRKYMMKVPHLAETFAGKPERSKS</sequence>
<keyword evidence="7" id="KW-1185">Reference proteome</keyword>
<name>A0ABR7MBY0_9BACT</name>
<evidence type="ECO:0000256" key="1">
    <source>
        <dbReference type="ARBA" id="ARBA00005189"/>
    </source>
</evidence>
<dbReference type="EMBL" id="MBUA01000028">
    <property type="protein sequence ID" value="MBC6492461.1"/>
    <property type="molecule type" value="Genomic_DNA"/>
</dbReference>
<reference evidence="6 7" key="1">
    <citation type="submission" date="2016-07" db="EMBL/GenBank/DDBJ databases">
        <title>Genome analysis of Flavihumibacter stibioxidans YS-17.</title>
        <authorList>
            <person name="Shi K."/>
            <person name="Han Y."/>
            <person name="Wang G."/>
        </authorList>
    </citation>
    <scope>NUCLEOTIDE SEQUENCE [LARGE SCALE GENOMIC DNA]</scope>
    <source>
        <strain evidence="6 7">YS-17</strain>
    </source>
</reference>
<keyword evidence="4" id="KW-0812">Transmembrane</keyword>
<dbReference type="Proteomes" id="UP000765802">
    <property type="component" value="Unassembled WGS sequence"/>
</dbReference>
<evidence type="ECO:0000256" key="2">
    <source>
        <dbReference type="ARBA" id="ARBA00022679"/>
    </source>
</evidence>
<dbReference type="GO" id="GO:0016746">
    <property type="term" value="F:acyltransferase activity"/>
    <property type="evidence" value="ECO:0007669"/>
    <property type="project" value="UniProtKB-KW"/>
</dbReference>